<dbReference type="GO" id="GO:0006083">
    <property type="term" value="P:acetate metabolic process"/>
    <property type="evidence" value="ECO:0007669"/>
    <property type="project" value="InterPro"/>
</dbReference>
<dbReference type="InterPro" id="IPR003702">
    <property type="entry name" value="ActCoA_hydro_N"/>
</dbReference>
<evidence type="ECO:0000259" key="4">
    <source>
        <dbReference type="Pfam" id="PF13336"/>
    </source>
</evidence>
<dbReference type="EMBL" id="BHYK01000040">
    <property type="protein sequence ID" value="GCD12727.1"/>
    <property type="molecule type" value="Genomic_DNA"/>
</dbReference>
<proteinExistence type="inferred from homology"/>
<dbReference type="InterPro" id="IPR026888">
    <property type="entry name" value="AcetylCoA_hyd_C"/>
</dbReference>
<accession>A0A401UT64</accession>
<evidence type="ECO:0000313" key="5">
    <source>
        <dbReference type="EMBL" id="GCD12727.1"/>
    </source>
</evidence>
<sequence>MEWKEVYKEKIVTASEASQKINSGDRVVIGHAVGEPKLVIDAMIENKESYGDVEIVHMVGMGKGTYAREEMAHHFKHNSLFAGASTREAINSARGEFTPCFFSEIPRLFREEYLKVNVAIIQVSEPDEHSFCSFGVSNDYTKVAAECADIVIAEVNKKMPRVLGDNFIHVKDIDYIVEADYEIMELKKGEIGEVENEIGRNCSFIIEDGSTLQLGIGAVPDAVLLNLKDKKDLGIHSEMISDGVVDLVEAGVINNRKKTIHKNKIVATFLMGTKKLYNFADNNPMIDMFSVDYVNDPYVISQNDNMVSINSCIQIDLMGQIASESIGLKQFSGVGGQVDFIRGANRSKGGKAIIAVPSTASKGTVSRIVPFLDNGATVTTSRADVHYVVTEYGIAELRGKTLKERGRALINIAHPKFRGELIKEWERRFNSKFDYFIYYKIHK</sequence>
<feature type="domain" description="Acetyl-CoA hydrolase/transferase C-terminal" evidence="4">
    <location>
        <begin position="272"/>
        <end position="424"/>
    </location>
</feature>
<dbReference type="OrthoDB" id="9801795at2"/>
<dbReference type="InterPro" id="IPR046433">
    <property type="entry name" value="ActCoA_hydro"/>
</dbReference>
<dbReference type="Gene3D" id="3.40.1080.10">
    <property type="entry name" value="Glutaconate Coenzyme A-transferase"/>
    <property type="match status" value="1"/>
</dbReference>
<comment type="caution">
    <text evidence="5">The sequence shown here is derived from an EMBL/GenBank/DDBJ whole genome shotgun (WGS) entry which is preliminary data.</text>
</comment>
<dbReference type="RefSeq" id="WP_125005646.1">
    <property type="nucleotide sequence ID" value="NZ_BHYK01000040.1"/>
</dbReference>
<dbReference type="PANTHER" id="PTHR21432">
    <property type="entry name" value="ACETYL-COA HYDROLASE-RELATED"/>
    <property type="match status" value="1"/>
</dbReference>
<dbReference type="InterPro" id="IPR037171">
    <property type="entry name" value="NagB/RpiA_transferase-like"/>
</dbReference>
<evidence type="ECO:0000256" key="1">
    <source>
        <dbReference type="ARBA" id="ARBA00009632"/>
    </source>
</evidence>
<dbReference type="PANTHER" id="PTHR21432:SF20">
    <property type="entry name" value="ACETYL-COA HYDROLASE"/>
    <property type="match status" value="1"/>
</dbReference>
<feature type="domain" description="Acetyl-CoA hydrolase/transferase N-terminal" evidence="3">
    <location>
        <begin position="8"/>
        <end position="181"/>
    </location>
</feature>
<evidence type="ECO:0000313" key="6">
    <source>
        <dbReference type="Proteomes" id="UP000287872"/>
    </source>
</evidence>
<dbReference type="GO" id="GO:0008775">
    <property type="term" value="F:acetate CoA-transferase activity"/>
    <property type="evidence" value="ECO:0007669"/>
    <property type="project" value="InterPro"/>
</dbReference>
<dbReference type="InterPro" id="IPR038460">
    <property type="entry name" value="AcetylCoA_hyd_C_sf"/>
</dbReference>
<keyword evidence="6" id="KW-1185">Reference proteome</keyword>
<dbReference type="Gene3D" id="3.40.1080.20">
    <property type="entry name" value="Acetyl-CoA hydrolase/transferase C-terminal domain"/>
    <property type="match status" value="1"/>
</dbReference>
<dbReference type="SUPFAM" id="SSF100950">
    <property type="entry name" value="NagB/RpiA/CoA transferase-like"/>
    <property type="match status" value="2"/>
</dbReference>
<reference evidence="5 6" key="1">
    <citation type="submission" date="2018-11" db="EMBL/GenBank/DDBJ databases">
        <title>Genome sequencing and assembly of Clostridium tagluense strain A121.</title>
        <authorList>
            <person name="Murakami T."/>
            <person name="Segawa T."/>
            <person name="Shcherbakova V.A."/>
            <person name="Mori H."/>
            <person name="Yoshimura Y."/>
        </authorList>
    </citation>
    <scope>NUCLEOTIDE SEQUENCE [LARGE SCALE GENOMIC DNA]</scope>
    <source>
        <strain evidence="5 6">A121</strain>
    </source>
</reference>
<dbReference type="Pfam" id="PF02550">
    <property type="entry name" value="AcetylCoA_hydro"/>
    <property type="match status" value="1"/>
</dbReference>
<dbReference type="AlphaFoldDB" id="A0A401UT64"/>
<gene>
    <name evidence="5" type="ORF">Ctaglu_43500</name>
</gene>
<evidence type="ECO:0000259" key="3">
    <source>
        <dbReference type="Pfam" id="PF02550"/>
    </source>
</evidence>
<dbReference type="Gene3D" id="3.30.750.70">
    <property type="entry name" value="4-hydroxybutyrate coenzyme like domains"/>
    <property type="match status" value="1"/>
</dbReference>
<evidence type="ECO:0000256" key="2">
    <source>
        <dbReference type="ARBA" id="ARBA00022679"/>
    </source>
</evidence>
<name>A0A401UT64_9CLOT</name>
<dbReference type="Proteomes" id="UP000287872">
    <property type="component" value="Unassembled WGS sequence"/>
</dbReference>
<organism evidence="5 6">
    <name type="scientific">Clostridium tagluense</name>
    <dbReference type="NCBI Taxonomy" id="360422"/>
    <lineage>
        <taxon>Bacteria</taxon>
        <taxon>Bacillati</taxon>
        <taxon>Bacillota</taxon>
        <taxon>Clostridia</taxon>
        <taxon>Eubacteriales</taxon>
        <taxon>Clostridiaceae</taxon>
        <taxon>Clostridium</taxon>
    </lineage>
</organism>
<comment type="similarity">
    <text evidence="1">Belongs to the acetyl-CoA hydrolase/transferase family.</text>
</comment>
<dbReference type="GeneID" id="77241324"/>
<protein>
    <submittedName>
        <fullName evidence="5">4-hydroxybutyrate CoA-transferase</fullName>
    </submittedName>
</protein>
<keyword evidence="2 5" id="KW-0808">Transferase</keyword>
<dbReference type="Pfam" id="PF13336">
    <property type="entry name" value="AcetylCoA_hyd_C"/>
    <property type="match status" value="1"/>
</dbReference>